<reference evidence="3" key="1">
    <citation type="journal article" date="2008" name="Nat. Genet.">
        <title>The Pristionchus pacificus genome provides a unique perspective on nematode lifestyle and parasitism.</title>
        <authorList>
            <person name="Dieterich C."/>
            <person name="Clifton S.W."/>
            <person name="Schuster L.N."/>
            <person name="Chinwalla A."/>
            <person name="Delehaunty K."/>
            <person name="Dinkelacker I."/>
            <person name="Fulton L."/>
            <person name="Fulton R."/>
            <person name="Godfrey J."/>
            <person name="Minx P."/>
            <person name="Mitreva M."/>
            <person name="Roeseler W."/>
            <person name="Tian H."/>
            <person name="Witte H."/>
            <person name="Yang S.P."/>
            <person name="Wilson R.K."/>
            <person name="Sommer R.J."/>
        </authorList>
    </citation>
    <scope>NUCLEOTIDE SEQUENCE [LARGE SCALE GENOMIC DNA]</scope>
    <source>
        <strain evidence="3">PS312</strain>
    </source>
</reference>
<organism evidence="2 3">
    <name type="scientific">Pristionchus pacificus</name>
    <name type="common">Parasitic nematode worm</name>
    <dbReference type="NCBI Taxonomy" id="54126"/>
    <lineage>
        <taxon>Eukaryota</taxon>
        <taxon>Metazoa</taxon>
        <taxon>Ecdysozoa</taxon>
        <taxon>Nematoda</taxon>
        <taxon>Chromadorea</taxon>
        <taxon>Rhabditida</taxon>
        <taxon>Rhabditina</taxon>
        <taxon>Diplogasteromorpha</taxon>
        <taxon>Diplogasteroidea</taxon>
        <taxon>Neodiplogasteridae</taxon>
        <taxon>Pristionchus</taxon>
    </lineage>
</organism>
<dbReference type="SUPFAM" id="SSF103473">
    <property type="entry name" value="MFS general substrate transporter"/>
    <property type="match status" value="1"/>
</dbReference>
<reference evidence="2" key="2">
    <citation type="submission" date="2022-06" db="UniProtKB">
        <authorList>
            <consortium name="EnsemblMetazoa"/>
        </authorList>
    </citation>
    <scope>IDENTIFICATION</scope>
    <source>
        <strain evidence="2">PS312</strain>
    </source>
</reference>
<evidence type="ECO:0008006" key="4">
    <source>
        <dbReference type="Google" id="ProtNLM"/>
    </source>
</evidence>
<keyword evidence="3" id="KW-1185">Reference proteome</keyword>
<accession>A0A8R1YK97</accession>
<evidence type="ECO:0000313" key="2">
    <source>
        <dbReference type="EnsemblMetazoa" id="PPA31421.1"/>
    </source>
</evidence>
<keyword evidence="1" id="KW-1133">Transmembrane helix</keyword>
<proteinExistence type="predicted"/>
<dbReference type="Proteomes" id="UP000005239">
    <property type="component" value="Unassembled WGS sequence"/>
</dbReference>
<evidence type="ECO:0000256" key="1">
    <source>
        <dbReference type="SAM" id="Phobius"/>
    </source>
</evidence>
<gene>
    <name evidence="2" type="primary">WBGene00204286</name>
</gene>
<sequence length="141" mass="15923">MASAGPLCEYYGWRSIFYFNALFSAFLLLLWYLIFEDTSAEHTRLSEDELLHVMSFKSLLLKRVSVGCSHCGIRKLHWIITSCRILCSNSEESAEHAELSSPLQNSALTVPIKAVNLTDMQSSQFNAVSFFIQFVFKIASG</sequence>
<evidence type="ECO:0000313" key="3">
    <source>
        <dbReference type="Proteomes" id="UP000005239"/>
    </source>
</evidence>
<keyword evidence="1" id="KW-0812">Transmembrane</keyword>
<dbReference type="Gene3D" id="1.20.1250.20">
    <property type="entry name" value="MFS general substrate transporter like domains"/>
    <property type="match status" value="1"/>
</dbReference>
<protein>
    <recommendedName>
        <fullName evidence="4">Major facilitator superfamily (MFS) profile domain-containing protein</fullName>
    </recommendedName>
</protein>
<name>A0A8R1YK97_PRIPA</name>
<feature type="transmembrane region" description="Helical" evidence="1">
    <location>
        <begin position="16"/>
        <end position="35"/>
    </location>
</feature>
<dbReference type="EnsemblMetazoa" id="PPA31421.1">
    <property type="protein sequence ID" value="PPA31421.1"/>
    <property type="gene ID" value="WBGene00204286"/>
</dbReference>
<keyword evidence="1" id="KW-0472">Membrane</keyword>
<dbReference type="InterPro" id="IPR036259">
    <property type="entry name" value="MFS_trans_sf"/>
</dbReference>
<dbReference type="AlphaFoldDB" id="A0A8R1YK97"/>